<feature type="compositionally biased region" description="Basic residues" evidence="6">
    <location>
        <begin position="1"/>
        <end position="10"/>
    </location>
</feature>
<dbReference type="RefSeq" id="XP_026676606.1">
    <property type="nucleotide sequence ID" value="XM_026820805.1"/>
</dbReference>
<dbReference type="PANTHER" id="PTHR46545:SF1">
    <property type="entry name" value="LEUCINE-RICH REPEAT-CONTAINING PROTEIN 51"/>
    <property type="match status" value="1"/>
</dbReference>
<dbReference type="PANTHER" id="PTHR46545">
    <property type="entry name" value="LEUCINE-RICH REPEAT-CONTAINING PROTEIN 51"/>
    <property type="match status" value="1"/>
</dbReference>
<evidence type="ECO:0000256" key="3">
    <source>
        <dbReference type="ARBA" id="ARBA00022490"/>
    </source>
</evidence>
<dbReference type="GeneID" id="113465877"/>
<proteinExistence type="predicted"/>
<dbReference type="STRING" id="121845.A0A3Q0IK09"/>
<dbReference type="Pfam" id="PF14580">
    <property type="entry name" value="LRR_9"/>
    <property type="match status" value="1"/>
</dbReference>
<dbReference type="PROSITE" id="PS51450">
    <property type="entry name" value="LRR"/>
    <property type="match status" value="2"/>
</dbReference>
<sequence>MPRKPIKSSSRKSGGNQQSRQIIPNESTSIVDLSYRNITDLKSAAQIKPRKCYNAARQNKESSKYEAKTIKLSNNLLTGLTGVEVFIQEILASPSNLTWLDLSFNQLQRLNGTLSPSASLTILYLHGNKLQSLSDILNTLLPLQKLTHLTLSGNPLEAINPQYKSKVITTLQTVTHLDFALVTKWERQVALDRKRCVTVAKQTLKRKPIKHYFI</sequence>
<keyword evidence="3" id="KW-0963">Cytoplasm</keyword>
<evidence type="ECO:0000313" key="8">
    <source>
        <dbReference type="RefSeq" id="XP_026676606.1"/>
    </source>
</evidence>
<reference evidence="8" key="1">
    <citation type="submission" date="2025-08" db="UniProtKB">
        <authorList>
            <consortium name="RefSeq"/>
        </authorList>
    </citation>
    <scope>IDENTIFICATION</scope>
</reference>
<dbReference type="InterPro" id="IPR001611">
    <property type="entry name" value="Leu-rich_rpt"/>
</dbReference>
<evidence type="ECO:0000256" key="2">
    <source>
        <dbReference type="ARBA" id="ARBA00014223"/>
    </source>
</evidence>
<dbReference type="PaxDb" id="121845-A0A3Q0IK09"/>
<dbReference type="SUPFAM" id="SSF52075">
    <property type="entry name" value="Outer arm dynein light chain 1"/>
    <property type="match status" value="1"/>
</dbReference>
<feature type="compositionally biased region" description="Polar residues" evidence="6">
    <location>
        <begin position="14"/>
        <end position="23"/>
    </location>
</feature>
<protein>
    <recommendedName>
        <fullName evidence="2">Leucine-rich repeat-containing protein 51</fullName>
    </recommendedName>
</protein>
<keyword evidence="7" id="KW-1185">Reference proteome</keyword>
<organism evidence="7 8">
    <name type="scientific">Diaphorina citri</name>
    <name type="common">Asian citrus psyllid</name>
    <dbReference type="NCBI Taxonomy" id="121845"/>
    <lineage>
        <taxon>Eukaryota</taxon>
        <taxon>Metazoa</taxon>
        <taxon>Ecdysozoa</taxon>
        <taxon>Arthropoda</taxon>
        <taxon>Hexapoda</taxon>
        <taxon>Insecta</taxon>
        <taxon>Pterygota</taxon>
        <taxon>Neoptera</taxon>
        <taxon>Paraneoptera</taxon>
        <taxon>Hemiptera</taxon>
        <taxon>Sternorrhyncha</taxon>
        <taxon>Psylloidea</taxon>
        <taxon>Psyllidae</taxon>
        <taxon>Diaphorininae</taxon>
        <taxon>Diaphorina</taxon>
    </lineage>
</organism>
<evidence type="ECO:0000256" key="1">
    <source>
        <dbReference type="ARBA" id="ARBA00004496"/>
    </source>
</evidence>
<keyword evidence="4" id="KW-0433">Leucine-rich repeat</keyword>
<gene>
    <name evidence="8" type="primary">LOC113465877</name>
</gene>
<dbReference type="GO" id="GO:0005737">
    <property type="term" value="C:cytoplasm"/>
    <property type="evidence" value="ECO:0007669"/>
    <property type="project" value="UniProtKB-SubCell"/>
</dbReference>
<accession>A0A3Q0IK09</accession>
<dbReference type="InterPro" id="IPR032675">
    <property type="entry name" value="LRR_dom_sf"/>
</dbReference>
<dbReference type="Gene3D" id="3.80.10.10">
    <property type="entry name" value="Ribonuclease Inhibitor"/>
    <property type="match status" value="1"/>
</dbReference>
<evidence type="ECO:0000256" key="5">
    <source>
        <dbReference type="ARBA" id="ARBA00022737"/>
    </source>
</evidence>
<dbReference type="AlphaFoldDB" id="A0A3Q0IK09"/>
<keyword evidence="5" id="KW-0677">Repeat</keyword>
<evidence type="ECO:0000256" key="6">
    <source>
        <dbReference type="SAM" id="MobiDB-lite"/>
    </source>
</evidence>
<dbReference type="Proteomes" id="UP000079169">
    <property type="component" value="Unplaced"/>
</dbReference>
<evidence type="ECO:0000313" key="7">
    <source>
        <dbReference type="Proteomes" id="UP000079169"/>
    </source>
</evidence>
<name>A0A3Q0IK09_DIACI</name>
<evidence type="ECO:0000256" key="4">
    <source>
        <dbReference type="ARBA" id="ARBA00022614"/>
    </source>
</evidence>
<comment type="subcellular location">
    <subcellularLocation>
        <location evidence="1">Cytoplasm</location>
    </subcellularLocation>
</comment>
<dbReference type="KEGG" id="dci:113465877"/>
<feature type="region of interest" description="Disordered" evidence="6">
    <location>
        <begin position="1"/>
        <end position="23"/>
    </location>
</feature>